<reference evidence="7 8" key="1">
    <citation type="submission" date="2021-03" db="EMBL/GenBank/DDBJ databases">
        <title>Sequencing the genomes of 1000 actinobacteria strains.</title>
        <authorList>
            <person name="Klenk H.-P."/>
        </authorList>
    </citation>
    <scope>NUCLEOTIDE SEQUENCE [LARGE SCALE GENOMIC DNA]</scope>
    <source>
        <strain evidence="7 8">DSM 15797</strain>
    </source>
</reference>
<dbReference type="SUPFAM" id="SSF55424">
    <property type="entry name" value="FAD/NAD-linked reductases, dimerisation (C-terminal) domain"/>
    <property type="match status" value="1"/>
</dbReference>
<dbReference type="PANTHER" id="PTHR43557:SF2">
    <property type="entry name" value="RIESKE DOMAIN-CONTAINING PROTEIN-RELATED"/>
    <property type="match status" value="1"/>
</dbReference>
<dbReference type="EC" id="1.18.1.3" evidence="7"/>
<evidence type="ECO:0000313" key="8">
    <source>
        <dbReference type="Proteomes" id="UP001296993"/>
    </source>
</evidence>
<organism evidence="7 8">
    <name type="scientific">Paeniglutamicibacter kerguelensis</name>
    <dbReference type="NCBI Taxonomy" id="254788"/>
    <lineage>
        <taxon>Bacteria</taxon>
        <taxon>Bacillati</taxon>
        <taxon>Actinomycetota</taxon>
        <taxon>Actinomycetes</taxon>
        <taxon>Micrococcales</taxon>
        <taxon>Micrococcaceae</taxon>
        <taxon>Paeniglutamicibacter</taxon>
    </lineage>
</organism>
<feature type="domain" description="FAD/NAD(P)-binding" evidence="5">
    <location>
        <begin position="7"/>
        <end position="314"/>
    </location>
</feature>
<dbReference type="Pfam" id="PF07992">
    <property type="entry name" value="Pyr_redox_2"/>
    <property type="match status" value="1"/>
</dbReference>
<dbReference type="Gene3D" id="3.50.50.60">
    <property type="entry name" value="FAD/NAD(P)-binding domain"/>
    <property type="match status" value="2"/>
</dbReference>
<accession>A0ABS4XHQ9</accession>
<keyword evidence="3" id="KW-0274">FAD</keyword>
<keyword evidence="7" id="KW-0223">Dioxygenase</keyword>
<feature type="domain" description="Reductase C-terminal" evidence="6">
    <location>
        <begin position="333"/>
        <end position="416"/>
    </location>
</feature>
<evidence type="ECO:0000259" key="6">
    <source>
        <dbReference type="Pfam" id="PF14759"/>
    </source>
</evidence>
<evidence type="ECO:0000256" key="4">
    <source>
        <dbReference type="ARBA" id="ARBA00023002"/>
    </source>
</evidence>
<dbReference type="RefSeq" id="WP_210000725.1">
    <property type="nucleotide sequence ID" value="NZ_BAAAJY010000001.1"/>
</dbReference>
<dbReference type="Pfam" id="PF14759">
    <property type="entry name" value="Reductase_C"/>
    <property type="match status" value="1"/>
</dbReference>
<dbReference type="InterPro" id="IPR036188">
    <property type="entry name" value="FAD/NAD-bd_sf"/>
</dbReference>
<dbReference type="GO" id="GO:0008860">
    <property type="term" value="F:ferredoxin-NAD+ reductase activity"/>
    <property type="evidence" value="ECO:0007669"/>
    <property type="project" value="UniProtKB-EC"/>
</dbReference>
<evidence type="ECO:0000256" key="3">
    <source>
        <dbReference type="ARBA" id="ARBA00022827"/>
    </source>
</evidence>
<name>A0ABS4XHQ9_9MICC</name>
<keyword evidence="8" id="KW-1185">Reference proteome</keyword>
<sequence>MSIGGTLIVGAGQAGVELATALRAAGDDRPITMIGAERHAPYQRPPLSKGFLKDPSDAGKLLLRDSTWFAQQDITVACGESVDGLVWESDSAGKALTSTGRKIGFASLALATGATPRRLSLPGADLGGIHYLRSVEDARTLAQGLGQSAKLVVIGGGFIGLEVAETARQSGCRVTILEAAHRLIGRAVCETTSTFYLQAVQRRGTKVRTGAEIAGFTGENGSVRSVQVRDATGNLEEIAADLVLIGIGVVPETGLAERLGLAVDNGVHVDERMVASDGRTVALGDMANMPLPGGPRGDIERIRLESVPNAIEQARIAAATLMGGTESYSAVPWFWSDQGGIKLQIAGLSHGHDRTVLRGDPDSEKFCVLYYLREQLVAADCINNPRDFMAVKTALRTGVPLPPDVVWDVGVPLMEIVRGGQVAVSI</sequence>
<dbReference type="GO" id="GO:0051213">
    <property type="term" value="F:dioxygenase activity"/>
    <property type="evidence" value="ECO:0007669"/>
    <property type="project" value="UniProtKB-KW"/>
</dbReference>
<dbReference type="PRINTS" id="PR00411">
    <property type="entry name" value="PNDRDTASEI"/>
</dbReference>
<evidence type="ECO:0000259" key="5">
    <source>
        <dbReference type="Pfam" id="PF07992"/>
    </source>
</evidence>
<dbReference type="EMBL" id="JAGIOF010000001">
    <property type="protein sequence ID" value="MBP2388011.1"/>
    <property type="molecule type" value="Genomic_DNA"/>
</dbReference>
<evidence type="ECO:0000256" key="2">
    <source>
        <dbReference type="ARBA" id="ARBA00022630"/>
    </source>
</evidence>
<dbReference type="InterPro" id="IPR023753">
    <property type="entry name" value="FAD/NAD-binding_dom"/>
</dbReference>
<evidence type="ECO:0000256" key="1">
    <source>
        <dbReference type="ARBA" id="ARBA00001974"/>
    </source>
</evidence>
<dbReference type="PRINTS" id="PR00368">
    <property type="entry name" value="FADPNR"/>
</dbReference>
<dbReference type="InterPro" id="IPR016156">
    <property type="entry name" value="FAD/NAD-linked_Rdtase_dimer_sf"/>
</dbReference>
<comment type="cofactor">
    <cofactor evidence="1">
        <name>FAD</name>
        <dbReference type="ChEBI" id="CHEBI:57692"/>
    </cofactor>
</comment>
<dbReference type="InterPro" id="IPR050446">
    <property type="entry name" value="FAD-oxidoreductase/Apoptosis"/>
</dbReference>
<comment type="caution">
    <text evidence="7">The sequence shown here is derived from an EMBL/GenBank/DDBJ whole genome shotgun (WGS) entry which is preliminary data.</text>
</comment>
<dbReference type="PANTHER" id="PTHR43557">
    <property type="entry name" value="APOPTOSIS-INDUCING FACTOR 1"/>
    <property type="match status" value="1"/>
</dbReference>
<dbReference type="InterPro" id="IPR028202">
    <property type="entry name" value="Reductase_C"/>
</dbReference>
<dbReference type="SUPFAM" id="SSF51905">
    <property type="entry name" value="FAD/NAD(P)-binding domain"/>
    <property type="match status" value="1"/>
</dbReference>
<gene>
    <name evidence="7" type="ORF">JOF47_003522</name>
</gene>
<dbReference type="Gene3D" id="3.30.390.30">
    <property type="match status" value="1"/>
</dbReference>
<evidence type="ECO:0000313" key="7">
    <source>
        <dbReference type="EMBL" id="MBP2388011.1"/>
    </source>
</evidence>
<proteinExistence type="predicted"/>
<dbReference type="Proteomes" id="UP001296993">
    <property type="component" value="Unassembled WGS sequence"/>
</dbReference>
<keyword evidence="4 7" id="KW-0560">Oxidoreductase</keyword>
<keyword evidence="2" id="KW-0285">Flavoprotein</keyword>
<protein>
    <submittedName>
        <fullName evidence="7">3-phenylpropionate/trans-cinnamate dioxygenase ferredoxin reductase subunit</fullName>
        <ecNumber evidence="7">1.18.1.3</ecNumber>
    </submittedName>
</protein>